<organism evidence="1 2">
    <name type="scientific">Aureobasidium melanogenum (strain CBS 110374)</name>
    <name type="common">Aureobasidium pullulans var. melanogenum</name>
    <dbReference type="NCBI Taxonomy" id="1043003"/>
    <lineage>
        <taxon>Eukaryota</taxon>
        <taxon>Fungi</taxon>
        <taxon>Dikarya</taxon>
        <taxon>Ascomycota</taxon>
        <taxon>Pezizomycotina</taxon>
        <taxon>Dothideomycetes</taxon>
        <taxon>Dothideomycetidae</taxon>
        <taxon>Dothideales</taxon>
        <taxon>Saccotheciaceae</taxon>
        <taxon>Aureobasidium</taxon>
    </lineage>
</organism>
<feature type="non-terminal residue" evidence="1">
    <location>
        <position position="1"/>
    </location>
</feature>
<name>A0A074VJ56_AURM1</name>
<gene>
    <name evidence="1" type="ORF">M437DRAFT_27311</name>
</gene>
<dbReference type="Proteomes" id="UP000030672">
    <property type="component" value="Unassembled WGS sequence"/>
</dbReference>
<dbReference type="AlphaFoldDB" id="A0A074VJ56"/>
<reference evidence="1 2" key="1">
    <citation type="journal article" date="2014" name="BMC Genomics">
        <title>Genome sequencing of four Aureobasidium pullulans varieties: biotechnological potential, stress tolerance, and description of new species.</title>
        <authorList>
            <person name="Gostin Ar C."/>
            <person name="Ohm R.A."/>
            <person name="Kogej T."/>
            <person name="Sonjak S."/>
            <person name="Turk M."/>
            <person name="Zajc J."/>
            <person name="Zalar P."/>
            <person name="Grube M."/>
            <person name="Sun H."/>
            <person name="Han J."/>
            <person name="Sharma A."/>
            <person name="Chiniquy J."/>
            <person name="Ngan C.Y."/>
            <person name="Lipzen A."/>
            <person name="Barry K."/>
            <person name="Grigoriev I.V."/>
            <person name="Gunde-Cimerman N."/>
        </authorList>
    </citation>
    <scope>NUCLEOTIDE SEQUENCE [LARGE SCALE GENOMIC DNA]</scope>
    <source>
        <strain evidence="1 2">CBS 110374</strain>
    </source>
</reference>
<evidence type="ECO:0000313" key="2">
    <source>
        <dbReference type="Proteomes" id="UP000030672"/>
    </source>
</evidence>
<sequence>EYLPLQFAAVFPRMFDHESYQDQHDIDVAPELVQNPESSLVWRSKNTETKRRDRQLFVDTVKNLCNTYGDICETFYRVLTSKDEIRRYWWFLAVSNQKLHQAMVKVKW</sequence>
<dbReference type="EMBL" id="KL584884">
    <property type="protein sequence ID" value="KEQ57602.1"/>
    <property type="molecule type" value="Genomic_DNA"/>
</dbReference>
<feature type="non-terminal residue" evidence="1">
    <location>
        <position position="108"/>
    </location>
</feature>
<dbReference type="GeneID" id="63912488"/>
<proteinExistence type="predicted"/>
<accession>A0A074VJ56</accession>
<protein>
    <submittedName>
        <fullName evidence="1">Uncharacterized protein</fullName>
    </submittedName>
</protein>
<keyword evidence="2" id="KW-1185">Reference proteome</keyword>
<dbReference type="RefSeq" id="XP_040874626.1">
    <property type="nucleotide sequence ID" value="XM_041019115.1"/>
</dbReference>
<dbReference type="HOGENOM" id="CLU_2203151_0_0_1"/>
<evidence type="ECO:0000313" key="1">
    <source>
        <dbReference type="EMBL" id="KEQ57602.1"/>
    </source>
</evidence>